<gene>
    <name evidence="3" type="ORF">HWQ67_08495</name>
</gene>
<name>A0ABS6RYC1_9BACT</name>
<comment type="caution">
    <text evidence="3">The sequence shown here is derived from an EMBL/GenBank/DDBJ whole genome shotgun (WGS) entry which is preliminary data.</text>
</comment>
<evidence type="ECO:0000259" key="2">
    <source>
        <dbReference type="Pfam" id="PF13690"/>
    </source>
</evidence>
<dbReference type="InterPro" id="IPR038756">
    <property type="entry name" value="CheX-like"/>
</dbReference>
<dbReference type="EMBL" id="JABXWD010000129">
    <property type="protein sequence ID" value="MBV6341623.1"/>
    <property type="molecule type" value="Genomic_DNA"/>
</dbReference>
<dbReference type="Proteomes" id="UP001196980">
    <property type="component" value="Unassembled WGS sequence"/>
</dbReference>
<reference evidence="3 4" key="1">
    <citation type="journal article" date="2020" name="J Geophys Res Biogeosci">
        <title>Magnetotaxis as an Adaptation to Enable Bacterial Shuttling of Microbial Sulfur and Sulfur Cycling Across Aquatic Oxic#Anoxic Interfaces.</title>
        <authorList>
            <person name="Li J."/>
            <person name="Liu P."/>
            <person name="Wang J."/>
            <person name="Roberts A.P."/>
            <person name="Pan Y."/>
        </authorList>
    </citation>
    <scope>NUCLEOTIDE SEQUENCE [LARGE SCALE GENOMIC DNA]</scope>
    <source>
        <strain evidence="3 4">MYR-1_YQ</strain>
    </source>
</reference>
<dbReference type="RefSeq" id="WP_218252256.1">
    <property type="nucleotide sequence ID" value="NZ_JABXWD010000129.1"/>
</dbReference>
<protein>
    <submittedName>
        <fullName evidence="3">Chemotaxis protein CheX</fullName>
    </submittedName>
</protein>
<keyword evidence="4" id="KW-1185">Reference proteome</keyword>
<dbReference type="SUPFAM" id="SSF103039">
    <property type="entry name" value="CheC-like"/>
    <property type="match status" value="1"/>
</dbReference>
<dbReference type="InterPro" id="IPR028976">
    <property type="entry name" value="CheC-like_sf"/>
</dbReference>
<sequence length="154" mass="16428">MKVEFVNPFLESIVKVLSTMANTQAKPGRPFLKQEASAKGDVTGLIGLAGQQTKGSLAITFTEPAILHIASQMLGETFTTINNDVADTVGEITNMVTGGAKKLLSEQGYKFDLAIPSIIVGKGHMVSHKTKGPIVIVPFETVAGSFFVEICFEK</sequence>
<evidence type="ECO:0000313" key="4">
    <source>
        <dbReference type="Proteomes" id="UP001196980"/>
    </source>
</evidence>
<dbReference type="CDD" id="cd17906">
    <property type="entry name" value="CheX"/>
    <property type="match status" value="1"/>
</dbReference>
<accession>A0ABS6RYC1</accession>
<dbReference type="PANTHER" id="PTHR39452">
    <property type="entry name" value="CHEY-P PHOSPHATASE CHEX"/>
    <property type="match status" value="1"/>
</dbReference>
<dbReference type="InterPro" id="IPR028051">
    <property type="entry name" value="CheX-like_dom"/>
</dbReference>
<dbReference type="Gene3D" id="3.40.1550.10">
    <property type="entry name" value="CheC-like"/>
    <property type="match status" value="1"/>
</dbReference>
<dbReference type="Pfam" id="PF13690">
    <property type="entry name" value="CheX"/>
    <property type="match status" value="1"/>
</dbReference>
<proteinExistence type="predicted"/>
<evidence type="ECO:0000313" key="3">
    <source>
        <dbReference type="EMBL" id="MBV6341623.1"/>
    </source>
</evidence>
<keyword evidence="1" id="KW-0145">Chemotaxis</keyword>
<dbReference type="PANTHER" id="PTHR39452:SF1">
    <property type="entry name" value="CHEY-P PHOSPHATASE CHEX"/>
    <property type="match status" value="1"/>
</dbReference>
<evidence type="ECO:0000256" key="1">
    <source>
        <dbReference type="ARBA" id="ARBA00022500"/>
    </source>
</evidence>
<organism evidence="3 4">
    <name type="scientific">Candidatus Magnetobacterium casense</name>
    <dbReference type="NCBI Taxonomy" id="1455061"/>
    <lineage>
        <taxon>Bacteria</taxon>
        <taxon>Pseudomonadati</taxon>
        <taxon>Nitrospirota</taxon>
        <taxon>Thermodesulfovibrionia</taxon>
        <taxon>Thermodesulfovibrionales</taxon>
        <taxon>Candidatus Magnetobacteriaceae</taxon>
        <taxon>Candidatus Magnetobacterium</taxon>
    </lineage>
</organism>
<feature type="domain" description="Chemotaxis phosphatase CheX-like" evidence="2">
    <location>
        <begin position="42"/>
        <end position="140"/>
    </location>
</feature>